<evidence type="ECO:0000256" key="2">
    <source>
        <dbReference type="ARBA" id="ARBA00022723"/>
    </source>
</evidence>
<evidence type="ECO:0000256" key="1">
    <source>
        <dbReference type="ARBA" id="ARBA00022468"/>
    </source>
</evidence>
<evidence type="ECO:0000259" key="8">
    <source>
        <dbReference type="PROSITE" id="PS50115"/>
    </source>
</evidence>
<feature type="compositionally biased region" description="Basic and acidic residues" evidence="7">
    <location>
        <begin position="364"/>
        <end position="382"/>
    </location>
</feature>
<dbReference type="EMBL" id="JAZGQO010000014">
    <property type="protein sequence ID" value="KAK6169959.1"/>
    <property type="molecule type" value="Genomic_DNA"/>
</dbReference>
<evidence type="ECO:0000256" key="3">
    <source>
        <dbReference type="ARBA" id="ARBA00022771"/>
    </source>
</evidence>
<reference evidence="9 10" key="1">
    <citation type="submission" date="2024-01" db="EMBL/GenBank/DDBJ databases">
        <title>The genome of the rayed Mediterranean limpet Patella caerulea (Linnaeus, 1758).</title>
        <authorList>
            <person name="Anh-Thu Weber A."/>
            <person name="Halstead-Nussloch G."/>
        </authorList>
    </citation>
    <scope>NUCLEOTIDE SEQUENCE [LARGE SCALE GENOMIC DNA]</scope>
    <source>
        <strain evidence="9">AATW-2023a</strain>
        <tissue evidence="9">Whole specimen</tissue>
    </source>
</reference>
<name>A0AAN8J557_PATCE</name>
<dbReference type="Proteomes" id="UP001347796">
    <property type="component" value="Unassembled WGS sequence"/>
</dbReference>
<dbReference type="GO" id="GO:0048205">
    <property type="term" value="P:COPI coating of Golgi vesicle"/>
    <property type="evidence" value="ECO:0007669"/>
    <property type="project" value="TreeGrafter"/>
</dbReference>
<proteinExistence type="predicted"/>
<dbReference type="AlphaFoldDB" id="A0AAN8J557"/>
<dbReference type="FunFam" id="1.10.220.150:FF:000004">
    <property type="entry name" value="Putative ADP-ribosylation factor GTPase-activating protein 2"/>
    <property type="match status" value="1"/>
</dbReference>
<comment type="caution">
    <text evidence="9">The sequence shown here is derived from an EMBL/GenBank/DDBJ whole genome shotgun (WGS) entry which is preliminary data.</text>
</comment>
<evidence type="ECO:0000256" key="6">
    <source>
        <dbReference type="SAM" id="Coils"/>
    </source>
</evidence>
<dbReference type="SMART" id="SM00105">
    <property type="entry name" value="ArfGap"/>
    <property type="match status" value="1"/>
</dbReference>
<dbReference type="SUPFAM" id="SSF57863">
    <property type="entry name" value="ArfGap/RecO-like zinc finger"/>
    <property type="match status" value="1"/>
</dbReference>
<dbReference type="InterPro" id="IPR037278">
    <property type="entry name" value="ARFGAP/RecO"/>
</dbReference>
<evidence type="ECO:0000256" key="5">
    <source>
        <dbReference type="PROSITE-ProRule" id="PRU00288"/>
    </source>
</evidence>
<keyword evidence="10" id="KW-1185">Reference proteome</keyword>
<dbReference type="PANTHER" id="PTHR45686">
    <property type="entry name" value="ADP-RIBOSYLATION FACTOR GTPASE ACTIVATING PROTEIN 3, ISOFORM H-RELATED"/>
    <property type="match status" value="1"/>
</dbReference>
<dbReference type="GO" id="GO:0005096">
    <property type="term" value="F:GTPase activator activity"/>
    <property type="evidence" value="ECO:0007669"/>
    <property type="project" value="UniProtKB-KW"/>
</dbReference>
<feature type="region of interest" description="Disordered" evidence="7">
    <location>
        <begin position="349"/>
        <end position="553"/>
    </location>
</feature>
<dbReference type="Gene3D" id="1.10.220.150">
    <property type="entry name" value="Arf GTPase activating protein"/>
    <property type="match status" value="1"/>
</dbReference>
<dbReference type="CDD" id="cd08831">
    <property type="entry name" value="ArfGap_ArfGap2_3_like"/>
    <property type="match status" value="1"/>
</dbReference>
<sequence>MAEQPSKADITAIFKRLRSIPTNKTCFDCNNNNPTWASVTYGVFLCIDCSATHRSLGVHVTFIRSTQLDTSWTWLQLRAMQVGGNANALAFFRQHGCTTAEAQQKYNSRAAVLYKEKLLGLAQHAVRQHGTKLFLELKTDSKGNKIHIDASHGETTPVQKEVDFFHEHTQETGDWTGTSNNSISETAKLGSTAPVPIKNGNGSLKDTPDFDPNEGPSVEAALSMSPTQAAAIAEPRKSLIGGKKTKSTAARKGKGFGAQKVKTNFNEIENRANQLDKEREEISKNMAIQEARTVEEQQKQMASMKLAYKDMDAKRLREEAKLKAADPKKAEQFERLGMGYAGSRGISHSALSDMQTIEQVNPNNRDRDRYDSRPKPTRNRDFFEDEFENLGFSNSTSSRSNNDSLYGSKKEDFSSWGNQNKGGSWDIDRFDSRDNITDTMSQKDDDSNNSTPDEPDNNSRSGRSRKTYDIDSSSSDTAQKKFAGAKAISSDMMFGHTDPDFETKQSLSRLEGRSGISSDDLFNDGSSRSRSSARNNNSYDSTPDLQDIKDGVRDGVTKVAGKLSSLANGVMSSLQDRYGS</sequence>
<evidence type="ECO:0000256" key="4">
    <source>
        <dbReference type="ARBA" id="ARBA00022833"/>
    </source>
</evidence>
<protein>
    <recommendedName>
        <fullName evidence="8">Arf-GAP domain-containing protein</fullName>
    </recommendedName>
</protein>
<dbReference type="PANTHER" id="PTHR45686:SF4">
    <property type="entry name" value="ADP-RIBOSYLATION FACTOR GTPASE ACTIVATING PROTEIN 3, ISOFORM H"/>
    <property type="match status" value="1"/>
</dbReference>
<feature type="compositionally biased region" description="Low complexity" evidence="7">
    <location>
        <begin position="393"/>
        <end position="404"/>
    </location>
</feature>
<dbReference type="GO" id="GO:0008270">
    <property type="term" value="F:zinc ion binding"/>
    <property type="evidence" value="ECO:0007669"/>
    <property type="project" value="UniProtKB-KW"/>
</dbReference>
<feature type="domain" description="Arf-GAP" evidence="8">
    <location>
        <begin position="11"/>
        <end position="128"/>
    </location>
</feature>
<dbReference type="GO" id="GO:0000139">
    <property type="term" value="C:Golgi membrane"/>
    <property type="evidence" value="ECO:0007669"/>
    <property type="project" value="GOC"/>
</dbReference>
<evidence type="ECO:0000313" key="9">
    <source>
        <dbReference type="EMBL" id="KAK6169959.1"/>
    </source>
</evidence>
<feature type="coiled-coil region" evidence="6">
    <location>
        <begin position="258"/>
        <end position="314"/>
    </location>
</feature>
<dbReference type="Pfam" id="PF01412">
    <property type="entry name" value="ArfGap"/>
    <property type="match status" value="1"/>
</dbReference>
<keyword evidence="4" id="KW-0862">Zinc</keyword>
<keyword evidence="6" id="KW-0175">Coiled coil</keyword>
<keyword evidence="3 5" id="KW-0863">Zinc-finger</keyword>
<dbReference type="PROSITE" id="PS50115">
    <property type="entry name" value="ARFGAP"/>
    <property type="match status" value="1"/>
</dbReference>
<accession>A0AAN8J557</accession>
<keyword evidence="2" id="KW-0479">Metal-binding</keyword>
<evidence type="ECO:0000256" key="7">
    <source>
        <dbReference type="SAM" id="MobiDB-lite"/>
    </source>
</evidence>
<organism evidence="9 10">
    <name type="scientific">Patella caerulea</name>
    <name type="common">Rayed Mediterranean limpet</name>
    <dbReference type="NCBI Taxonomy" id="87958"/>
    <lineage>
        <taxon>Eukaryota</taxon>
        <taxon>Metazoa</taxon>
        <taxon>Spiralia</taxon>
        <taxon>Lophotrochozoa</taxon>
        <taxon>Mollusca</taxon>
        <taxon>Gastropoda</taxon>
        <taxon>Patellogastropoda</taxon>
        <taxon>Patelloidea</taxon>
        <taxon>Patellidae</taxon>
        <taxon>Patella</taxon>
    </lineage>
</organism>
<dbReference type="PRINTS" id="PR00405">
    <property type="entry name" value="REVINTRACTNG"/>
</dbReference>
<dbReference type="InterPro" id="IPR038508">
    <property type="entry name" value="ArfGAP_dom_sf"/>
</dbReference>
<evidence type="ECO:0000313" key="10">
    <source>
        <dbReference type="Proteomes" id="UP001347796"/>
    </source>
</evidence>
<feature type="compositionally biased region" description="Polar residues" evidence="7">
    <location>
        <begin position="349"/>
        <end position="363"/>
    </location>
</feature>
<feature type="compositionally biased region" description="Basic and acidic residues" evidence="7">
    <location>
        <begin position="426"/>
        <end position="446"/>
    </location>
</feature>
<gene>
    <name evidence="9" type="ORF">SNE40_018471</name>
</gene>
<keyword evidence="1" id="KW-0343">GTPase activation</keyword>
<feature type="compositionally biased region" description="Low complexity" evidence="7">
    <location>
        <begin position="526"/>
        <end position="538"/>
    </location>
</feature>
<dbReference type="InterPro" id="IPR001164">
    <property type="entry name" value="ArfGAP_dom"/>
</dbReference>